<gene>
    <name evidence="12" type="ORF">LPT13_02265</name>
</gene>
<evidence type="ECO:0000256" key="2">
    <source>
        <dbReference type="ARBA" id="ARBA00001966"/>
    </source>
</evidence>
<dbReference type="Proteomes" id="UP001430755">
    <property type="component" value="Unassembled WGS sequence"/>
</dbReference>
<feature type="domain" description="NADH:flavin oxidoreductase/NADH oxidase N-terminal" evidence="10">
    <location>
        <begin position="137"/>
        <end position="344"/>
    </location>
</feature>
<dbReference type="PANTHER" id="PTHR42917">
    <property type="entry name" value="2,4-DIENOYL-COA REDUCTASE"/>
    <property type="match status" value="1"/>
</dbReference>
<dbReference type="Gene3D" id="3.50.50.60">
    <property type="entry name" value="FAD/NAD(P)-binding domain"/>
    <property type="match status" value="1"/>
</dbReference>
<dbReference type="EMBL" id="JAJMLW010000001">
    <property type="protein sequence ID" value="MCI2241176.1"/>
    <property type="molecule type" value="Genomic_DNA"/>
</dbReference>
<evidence type="ECO:0000256" key="8">
    <source>
        <dbReference type="ARBA" id="ARBA00023004"/>
    </source>
</evidence>
<evidence type="ECO:0000313" key="13">
    <source>
        <dbReference type="Proteomes" id="UP001430755"/>
    </source>
</evidence>
<dbReference type="CDD" id="cd02803">
    <property type="entry name" value="OYE_like_FMN_family"/>
    <property type="match status" value="1"/>
</dbReference>
<keyword evidence="7" id="KW-0560">Oxidoreductase</keyword>
<evidence type="ECO:0000256" key="6">
    <source>
        <dbReference type="ARBA" id="ARBA00022723"/>
    </source>
</evidence>
<dbReference type="InterPro" id="IPR023753">
    <property type="entry name" value="FAD/NAD-binding_dom"/>
</dbReference>
<keyword evidence="5" id="KW-0288">FMN</keyword>
<dbReference type="Pfam" id="PF00724">
    <property type="entry name" value="Oxidored_FMN"/>
    <property type="match status" value="1"/>
</dbReference>
<keyword evidence="9" id="KW-0411">Iron-sulfur</keyword>
<organism evidence="12 13">
    <name type="scientific">Adlercreutzia faecimuris</name>
    <dbReference type="NCBI Taxonomy" id="2897341"/>
    <lineage>
        <taxon>Bacteria</taxon>
        <taxon>Bacillati</taxon>
        <taxon>Actinomycetota</taxon>
        <taxon>Coriobacteriia</taxon>
        <taxon>Eggerthellales</taxon>
        <taxon>Eggerthellaceae</taxon>
        <taxon>Adlercreutzia</taxon>
    </lineage>
</organism>
<reference evidence="12" key="1">
    <citation type="submission" date="2021-11" db="EMBL/GenBank/DDBJ databases">
        <title>A Novel Adlercreutzia Species, isolated from a Allomyrina dichotoma larva feces.</title>
        <authorList>
            <person name="Suh M.K."/>
        </authorList>
    </citation>
    <scope>NUCLEOTIDE SEQUENCE</scope>
    <source>
        <strain evidence="12">JBNU-10</strain>
    </source>
</reference>
<dbReference type="SUPFAM" id="SSF51905">
    <property type="entry name" value="FAD/NAD(P)-binding domain"/>
    <property type="match status" value="1"/>
</dbReference>
<comment type="caution">
    <text evidence="12">The sequence shown here is derived from an EMBL/GenBank/DDBJ whole genome shotgun (WGS) entry which is preliminary data.</text>
</comment>
<dbReference type="Gene3D" id="3.40.50.720">
    <property type="entry name" value="NAD(P)-binding Rossmann-like Domain"/>
    <property type="match status" value="1"/>
</dbReference>
<feature type="domain" description="FAD/NAD(P)-binding" evidence="11">
    <location>
        <begin position="391"/>
        <end position="645"/>
    </location>
</feature>
<sequence>MVSGGWRGAGAADAAAGVGAAGAAGGFPHVFRPLKVGPLTIKNRLEVSPAENHMASKDGWVTREFAAFTGTLASSGAGIVTIGDSPVTQAYFDTCPYTINLSDPLVVNGLVWAVEAIHRHDAVASIELNLRDEERLPADYTEAELRAIVDAFATAARHARQAGFDMVMVHAGHGHVIDQFFSPFFNKRTDRYGCNSLDDRCRFAREVVAAVREEIGRNMALELRMSGDERLDAERNVPLGEMTEFAVRMQDAVDLLHVSAGNLYDMRAGDYMIQGAYMPRATNRALAAHIKRRVSVPVTSVGSYTMPLAEEALAAGDCDVVAMIRSFIADPECAVKAREGRADEIRPCLRCNSCTGGGPGIKPKPTRCAVNPLIGRELDFPAVEPAARPKHVAVVGGGAGGMEAARWLARRGHRPVIFERGDALGGNLAAAGENSLKADVRAYADWSRRAVAADPRIAVRLGVEATPALLADEGFDAAVIALGAAPVTPDVPGVDLPNVVQAVAVDADPSLAGERVVVVGAGLTGAETALDLARRGRDVTVVVRRTREALLAEQGMNLFKAYMYCDDAGVRFVEGAALTACTPEGAVVRRADGSEELLACDTVVLSLGLRPAVAEVDALRAAVPEAYVIGDCKRPRLINDAVREAFFAAMRI</sequence>
<evidence type="ECO:0000256" key="4">
    <source>
        <dbReference type="ARBA" id="ARBA00022630"/>
    </source>
</evidence>
<comment type="cofactor">
    <cofactor evidence="1">
        <name>FMN</name>
        <dbReference type="ChEBI" id="CHEBI:58210"/>
    </cofactor>
</comment>
<protein>
    <submittedName>
        <fullName evidence="12">FAD-dependent oxidoreductase</fullName>
    </submittedName>
</protein>
<evidence type="ECO:0000256" key="7">
    <source>
        <dbReference type="ARBA" id="ARBA00023002"/>
    </source>
</evidence>
<dbReference type="SUPFAM" id="SSF51395">
    <property type="entry name" value="FMN-linked oxidoreductases"/>
    <property type="match status" value="1"/>
</dbReference>
<evidence type="ECO:0000313" key="12">
    <source>
        <dbReference type="EMBL" id="MCI2241176.1"/>
    </source>
</evidence>
<evidence type="ECO:0000256" key="1">
    <source>
        <dbReference type="ARBA" id="ARBA00001917"/>
    </source>
</evidence>
<dbReference type="InterPro" id="IPR001155">
    <property type="entry name" value="OxRdtase_FMN_N"/>
</dbReference>
<dbReference type="PANTHER" id="PTHR42917:SF2">
    <property type="entry name" value="2,4-DIENOYL-COA REDUCTASE [(2E)-ENOYL-COA-PRODUCING]"/>
    <property type="match status" value="1"/>
</dbReference>
<dbReference type="InterPro" id="IPR013785">
    <property type="entry name" value="Aldolase_TIM"/>
</dbReference>
<dbReference type="PRINTS" id="PR00469">
    <property type="entry name" value="PNDRDTASEII"/>
</dbReference>
<dbReference type="InterPro" id="IPR036188">
    <property type="entry name" value="FAD/NAD-bd_sf"/>
</dbReference>
<keyword evidence="13" id="KW-1185">Reference proteome</keyword>
<evidence type="ECO:0000256" key="5">
    <source>
        <dbReference type="ARBA" id="ARBA00022643"/>
    </source>
</evidence>
<evidence type="ECO:0000259" key="11">
    <source>
        <dbReference type="Pfam" id="PF07992"/>
    </source>
</evidence>
<dbReference type="InterPro" id="IPR051793">
    <property type="entry name" value="NADH:flavin_oxidoreductase"/>
</dbReference>
<keyword evidence="6" id="KW-0479">Metal-binding</keyword>
<name>A0ABS9WE81_9ACTN</name>
<dbReference type="Pfam" id="PF07992">
    <property type="entry name" value="Pyr_redox_2"/>
    <property type="match status" value="1"/>
</dbReference>
<comment type="cofactor">
    <cofactor evidence="2">
        <name>[4Fe-4S] cluster</name>
        <dbReference type="ChEBI" id="CHEBI:49883"/>
    </cofactor>
</comment>
<comment type="similarity">
    <text evidence="3">In the N-terminal section; belongs to the NADH:flavin oxidoreductase/NADH oxidase family.</text>
</comment>
<evidence type="ECO:0000259" key="10">
    <source>
        <dbReference type="Pfam" id="PF00724"/>
    </source>
</evidence>
<proteinExistence type="inferred from homology"/>
<dbReference type="PRINTS" id="PR00368">
    <property type="entry name" value="FADPNR"/>
</dbReference>
<keyword evidence="8" id="KW-0408">Iron</keyword>
<accession>A0ABS9WE81</accession>
<evidence type="ECO:0000256" key="9">
    <source>
        <dbReference type="ARBA" id="ARBA00023014"/>
    </source>
</evidence>
<dbReference type="Gene3D" id="3.20.20.70">
    <property type="entry name" value="Aldolase class I"/>
    <property type="match status" value="2"/>
</dbReference>
<keyword evidence="4" id="KW-0285">Flavoprotein</keyword>
<dbReference type="RefSeq" id="WP_242163063.1">
    <property type="nucleotide sequence ID" value="NZ_JAJMLW010000001.1"/>
</dbReference>
<evidence type="ECO:0000256" key="3">
    <source>
        <dbReference type="ARBA" id="ARBA00011048"/>
    </source>
</evidence>